<sequence length="137" mass="15534">MSAAEAWVRQRKWAHSFLMQAAATQYKGIMDFEYKHLLFILLSDPDNFSFHIENANSKVMCTTLMSHESSTRRHENSSGSTAHTAWSTRPLQENATPPPAPSSWSNTLAYDDPSPSSEMRFSAWRLRRQMSPNGPVS</sequence>
<protein>
    <submittedName>
        <fullName evidence="2">Uncharacterized protein</fullName>
    </submittedName>
</protein>
<keyword evidence="3" id="KW-1185">Reference proteome</keyword>
<evidence type="ECO:0000256" key="1">
    <source>
        <dbReference type="SAM" id="MobiDB-lite"/>
    </source>
</evidence>
<feature type="compositionally biased region" description="Polar residues" evidence="1">
    <location>
        <begin position="102"/>
        <end position="119"/>
    </location>
</feature>
<accession>A0A6A6RBC3</accession>
<evidence type="ECO:0000313" key="3">
    <source>
        <dbReference type="Proteomes" id="UP000799750"/>
    </source>
</evidence>
<feature type="compositionally biased region" description="Polar residues" evidence="1">
    <location>
        <begin position="77"/>
        <end position="95"/>
    </location>
</feature>
<gene>
    <name evidence="2" type="ORF">BU16DRAFT_977</name>
</gene>
<reference evidence="2" key="1">
    <citation type="journal article" date="2020" name="Stud. Mycol.">
        <title>101 Dothideomycetes genomes: a test case for predicting lifestyles and emergence of pathogens.</title>
        <authorList>
            <person name="Haridas S."/>
            <person name="Albert R."/>
            <person name="Binder M."/>
            <person name="Bloem J."/>
            <person name="Labutti K."/>
            <person name="Salamov A."/>
            <person name="Andreopoulos B."/>
            <person name="Baker S."/>
            <person name="Barry K."/>
            <person name="Bills G."/>
            <person name="Bluhm B."/>
            <person name="Cannon C."/>
            <person name="Castanera R."/>
            <person name="Culley D."/>
            <person name="Daum C."/>
            <person name="Ezra D."/>
            <person name="Gonzalez J."/>
            <person name="Henrissat B."/>
            <person name="Kuo A."/>
            <person name="Liang C."/>
            <person name="Lipzen A."/>
            <person name="Lutzoni F."/>
            <person name="Magnuson J."/>
            <person name="Mondo S."/>
            <person name="Nolan M."/>
            <person name="Ohm R."/>
            <person name="Pangilinan J."/>
            <person name="Park H.-J."/>
            <person name="Ramirez L."/>
            <person name="Alfaro M."/>
            <person name="Sun H."/>
            <person name="Tritt A."/>
            <person name="Yoshinaga Y."/>
            <person name="Zwiers L.-H."/>
            <person name="Turgeon B."/>
            <person name="Goodwin S."/>
            <person name="Spatafora J."/>
            <person name="Crous P."/>
            <person name="Grigoriev I."/>
        </authorList>
    </citation>
    <scope>NUCLEOTIDE SEQUENCE</scope>
    <source>
        <strain evidence="2">CBS 269.34</strain>
    </source>
</reference>
<dbReference type="Proteomes" id="UP000799750">
    <property type="component" value="Unassembled WGS sequence"/>
</dbReference>
<name>A0A6A6RBC3_9PEZI</name>
<feature type="region of interest" description="Disordered" evidence="1">
    <location>
        <begin position="66"/>
        <end position="137"/>
    </location>
</feature>
<evidence type="ECO:0000313" key="2">
    <source>
        <dbReference type="EMBL" id="KAF2502105.1"/>
    </source>
</evidence>
<proteinExistence type="predicted"/>
<dbReference type="EMBL" id="MU004181">
    <property type="protein sequence ID" value="KAF2502105.1"/>
    <property type="molecule type" value="Genomic_DNA"/>
</dbReference>
<organism evidence="2 3">
    <name type="scientific">Lophium mytilinum</name>
    <dbReference type="NCBI Taxonomy" id="390894"/>
    <lineage>
        <taxon>Eukaryota</taxon>
        <taxon>Fungi</taxon>
        <taxon>Dikarya</taxon>
        <taxon>Ascomycota</taxon>
        <taxon>Pezizomycotina</taxon>
        <taxon>Dothideomycetes</taxon>
        <taxon>Pleosporomycetidae</taxon>
        <taxon>Mytilinidiales</taxon>
        <taxon>Mytilinidiaceae</taxon>
        <taxon>Lophium</taxon>
    </lineage>
</organism>
<dbReference type="AlphaFoldDB" id="A0A6A6RBC3"/>